<protein>
    <submittedName>
        <fullName evidence="1">Uncharacterized protein</fullName>
    </submittedName>
</protein>
<accession>A0A5B0SHW5</accession>
<dbReference type="EMBL" id="VDEP01000008">
    <property type="protein sequence ID" value="KAA1137387.1"/>
    <property type="molecule type" value="Genomic_DNA"/>
</dbReference>
<dbReference type="Proteomes" id="UP000325313">
    <property type="component" value="Unassembled WGS sequence"/>
</dbReference>
<dbReference type="AlphaFoldDB" id="A0A5B0SHW5"/>
<name>A0A5B0SHW5_PUCGR</name>
<proteinExistence type="predicted"/>
<organism evidence="1 2">
    <name type="scientific">Puccinia graminis f. sp. tritici</name>
    <dbReference type="NCBI Taxonomy" id="56615"/>
    <lineage>
        <taxon>Eukaryota</taxon>
        <taxon>Fungi</taxon>
        <taxon>Dikarya</taxon>
        <taxon>Basidiomycota</taxon>
        <taxon>Pucciniomycotina</taxon>
        <taxon>Pucciniomycetes</taxon>
        <taxon>Pucciniales</taxon>
        <taxon>Pucciniaceae</taxon>
        <taxon>Puccinia</taxon>
    </lineage>
</organism>
<evidence type="ECO:0000313" key="2">
    <source>
        <dbReference type="Proteomes" id="UP000325313"/>
    </source>
</evidence>
<reference evidence="1 2" key="1">
    <citation type="submission" date="2019-05" db="EMBL/GenBank/DDBJ databases">
        <title>Emergence of the Ug99 lineage of the wheat stem rust pathogen through somatic hybridization.</title>
        <authorList>
            <person name="Li F."/>
            <person name="Upadhyaya N.M."/>
            <person name="Sperschneider J."/>
            <person name="Matny O."/>
            <person name="Nguyen-Phuc H."/>
            <person name="Mago R."/>
            <person name="Raley C."/>
            <person name="Miller M.E."/>
            <person name="Silverstein K.A.T."/>
            <person name="Henningsen E."/>
            <person name="Hirsch C.D."/>
            <person name="Visser B."/>
            <person name="Pretorius Z.A."/>
            <person name="Steffenson B.J."/>
            <person name="Schwessinger B."/>
            <person name="Dodds P.N."/>
            <person name="Figueroa M."/>
        </authorList>
    </citation>
    <scope>NUCLEOTIDE SEQUENCE [LARGE SCALE GENOMIC DNA]</scope>
    <source>
        <strain evidence="1 2">Ug99</strain>
    </source>
</reference>
<comment type="caution">
    <text evidence="1">The sequence shown here is derived from an EMBL/GenBank/DDBJ whole genome shotgun (WGS) entry which is preliminary data.</text>
</comment>
<sequence>MAADRFQEKRRLFEQVNLLATSLERATKKDDLSFWKVFAAQAEAGRFNNLEPFKGLIMAVAIRNERERQGKALTGVQFSASFDDFMMTLAAISPRGAQLLRETFAGRTLRSQRHIRAKNSLQLADGLSLMNFERVSSILKDLNYTGPLAIGSDQTVCLKSLRTYNGFLVGAQGGDVKFDTEEKLKEITERIILEKSLCSKLRAYTIQVPLPGIPTYVVALLASKDKENSTDIIETHKQVLYLCNQAGMKIISISSDGAANELSAQMEVVNLSDSHLVFSRPKQGIDIKIPLVGSPPLPLVGIQDPKHARKTSVNQLLSGARLLCFGKYWFSILHLLVIVESENSSLYVKDIFNSDKQDDGRAYRVMNEFTLKIALEHEECTGLAIYLFILGELCDSWLNQTMSHFDRIVSAYTSHFFLARWHQYLREQENSTNGVMSFNRNGISHQSHKIFSTLADSLLGLILSHREFYPDTPLMPWKHGTEACEHIFGWMRVILPNFTVLDARQMMPKIFIIVKSIMSGKVKMPKSDHIHSGYQYSFSDSVVFDPKLTSALKKFPNDNQIDELLKLAKNRAETLIKFTGMQEVPSEDSSHSSPGPSFDNDDVSFSITKQYYFKSQPAHIDNQQTNNLQDAIAEAALIAGDRCALDHELISQEETHELLETETVKTSRMTIQSLLNPQVSKTQIPMSIVNLFDFERQSSLKWVTHAHELHQDNLICHRHDHDSEIQLHHGNERKRCQNIVQTNTSESNKLDAKSCSKIVAICLRDADAKHNTLARMHRWNIPTQLDLKRLATNTSAALDLTVHSFMTTGEVDQENPLEPGKFAVVIKKGSLFIGKILGLFCFNNGRHDYIRESPTRSKLSYIHVQLFNYTDSSPAALGYKHSAPDRFIFAHINTHDVHFLFRRTAGMNITQPDATEACVWVPSVLRPMLSAMSDPMYLQKVEHDIKVFQKALK</sequence>
<evidence type="ECO:0000313" key="1">
    <source>
        <dbReference type="EMBL" id="KAA1137387.1"/>
    </source>
</evidence>
<gene>
    <name evidence="1" type="ORF">PGTUg99_002465</name>
</gene>